<gene>
    <name evidence="1" type="ORF">WJX74_003840</name>
</gene>
<accession>A0AAW1RAV8</accession>
<evidence type="ECO:0000313" key="1">
    <source>
        <dbReference type="EMBL" id="KAK9830713.1"/>
    </source>
</evidence>
<dbReference type="AlphaFoldDB" id="A0AAW1RAV8"/>
<sequence length="307" mass="34223">MCEVVSLQEGGSRKFIMQSILQLTEGDFEGQTVRTTHEYPKRVSVIDIIKVVSRNINARKGWADLQKSHPEVVTLCDTFKFPGQGQQLTPVTDARGLVMIINLLPGERAAKFRAKGADIVVRYLGGDESLIAEIEQNRVVQANLPDSNPARLFGEDVEARKLALAEKQFESEVPLRRIRVMDEVKARLEAMDMWGVTEKMTYKDNLSNILGGYALTAPGPIQKLYTFSEWLEREKGTVVSYKSLQIPGRSAAAEYRRLTGEDPPTKKIECNGRLCDVKVYSDTPVVEGGPTGFEILEDVWSQAGLSM</sequence>
<dbReference type="EMBL" id="JALJOS010000015">
    <property type="protein sequence ID" value="KAK9830713.1"/>
    <property type="molecule type" value="Genomic_DNA"/>
</dbReference>
<keyword evidence="2" id="KW-1185">Reference proteome</keyword>
<name>A0AAW1RAV8_9CHLO</name>
<organism evidence="1 2">
    <name type="scientific">Apatococcus lobatus</name>
    <dbReference type="NCBI Taxonomy" id="904363"/>
    <lineage>
        <taxon>Eukaryota</taxon>
        <taxon>Viridiplantae</taxon>
        <taxon>Chlorophyta</taxon>
        <taxon>core chlorophytes</taxon>
        <taxon>Trebouxiophyceae</taxon>
        <taxon>Chlorellales</taxon>
        <taxon>Chlorellaceae</taxon>
        <taxon>Apatococcus</taxon>
    </lineage>
</organism>
<evidence type="ECO:0000313" key="2">
    <source>
        <dbReference type="Proteomes" id="UP001438707"/>
    </source>
</evidence>
<protein>
    <submittedName>
        <fullName evidence="1">Uncharacterized protein</fullName>
    </submittedName>
</protein>
<proteinExistence type="predicted"/>
<comment type="caution">
    <text evidence="1">The sequence shown here is derived from an EMBL/GenBank/DDBJ whole genome shotgun (WGS) entry which is preliminary data.</text>
</comment>
<dbReference type="Proteomes" id="UP001438707">
    <property type="component" value="Unassembled WGS sequence"/>
</dbReference>
<reference evidence="1 2" key="1">
    <citation type="journal article" date="2024" name="Nat. Commun.">
        <title>Phylogenomics reveals the evolutionary origins of lichenization in chlorophyte algae.</title>
        <authorList>
            <person name="Puginier C."/>
            <person name="Libourel C."/>
            <person name="Otte J."/>
            <person name="Skaloud P."/>
            <person name="Haon M."/>
            <person name="Grisel S."/>
            <person name="Petersen M."/>
            <person name="Berrin J.G."/>
            <person name="Delaux P.M."/>
            <person name="Dal Grande F."/>
            <person name="Keller J."/>
        </authorList>
    </citation>
    <scope>NUCLEOTIDE SEQUENCE [LARGE SCALE GENOMIC DNA]</scope>
    <source>
        <strain evidence="1 2">SAG 2145</strain>
    </source>
</reference>